<sequence>MSSVKWIVTKFVKEHTHSLTPGRGSQDSIYDQYQNEHDKIKELTQQLAMERTRACTYKRHLELIFEHVDEHNELLSVMHLNGSDEINFEVLRRRSFHVHIS</sequence>
<reference evidence="1" key="1">
    <citation type="submission" date="2023-02" db="EMBL/GenBank/DDBJ databases">
        <title>Genome of toxic invasive species Heracleum sosnowskyi carries increased number of genes despite the absence of recent whole-genome duplications.</title>
        <authorList>
            <person name="Schelkunov M."/>
            <person name="Shtratnikova V."/>
            <person name="Makarenko M."/>
            <person name="Klepikova A."/>
            <person name="Omelchenko D."/>
            <person name="Novikova G."/>
            <person name="Obukhova E."/>
            <person name="Bogdanov V."/>
            <person name="Penin A."/>
            <person name="Logacheva M."/>
        </authorList>
    </citation>
    <scope>NUCLEOTIDE SEQUENCE</scope>
    <source>
        <strain evidence="1">Hsosn_3</strain>
        <tissue evidence="1">Leaf</tissue>
    </source>
</reference>
<dbReference type="EMBL" id="JAUIZM010000007">
    <property type="protein sequence ID" value="KAK1374182.1"/>
    <property type="molecule type" value="Genomic_DNA"/>
</dbReference>
<keyword evidence="2" id="KW-1185">Reference proteome</keyword>
<reference evidence="1" key="2">
    <citation type="submission" date="2023-05" db="EMBL/GenBank/DDBJ databases">
        <authorList>
            <person name="Schelkunov M.I."/>
        </authorList>
    </citation>
    <scope>NUCLEOTIDE SEQUENCE</scope>
    <source>
        <strain evidence="1">Hsosn_3</strain>
        <tissue evidence="1">Leaf</tissue>
    </source>
</reference>
<evidence type="ECO:0000313" key="2">
    <source>
        <dbReference type="Proteomes" id="UP001237642"/>
    </source>
</evidence>
<evidence type="ECO:0000313" key="1">
    <source>
        <dbReference type="EMBL" id="KAK1374182.1"/>
    </source>
</evidence>
<organism evidence="1 2">
    <name type="scientific">Heracleum sosnowskyi</name>
    <dbReference type="NCBI Taxonomy" id="360622"/>
    <lineage>
        <taxon>Eukaryota</taxon>
        <taxon>Viridiplantae</taxon>
        <taxon>Streptophyta</taxon>
        <taxon>Embryophyta</taxon>
        <taxon>Tracheophyta</taxon>
        <taxon>Spermatophyta</taxon>
        <taxon>Magnoliopsida</taxon>
        <taxon>eudicotyledons</taxon>
        <taxon>Gunneridae</taxon>
        <taxon>Pentapetalae</taxon>
        <taxon>asterids</taxon>
        <taxon>campanulids</taxon>
        <taxon>Apiales</taxon>
        <taxon>Apiaceae</taxon>
        <taxon>Apioideae</taxon>
        <taxon>apioid superclade</taxon>
        <taxon>Tordylieae</taxon>
        <taxon>Tordyliinae</taxon>
        <taxon>Heracleum</taxon>
    </lineage>
</organism>
<protein>
    <submittedName>
        <fullName evidence="1">FAR1 domain-containing protein</fullName>
    </submittedName>
</protein>
<gene>
    <name evidence="1" type="ORF">POM88_030375</name>
</gene>
<dbReference type="Proteomes" id="UP001237642">
    <property type="component" value="Unassembled WGS sequence"/>
</dbReference>
<proteinExistence type="predicted"/>
<name>A0AAD8HVE4_9APIA</name>
<accession>A0AAD8HVE4</accession>
<comment type="caution">
    <text evidence="1">The sequence shown here is derived from an EMBL/GenBank/DDBJ whole genome shotgun (WGS) entry which is preliminary data.</text>
</comment>
<dbReference type="AlphaFoldDB" id="A0AAD8HVE4"/>